<feature type="compositionally biased region" description="Basic and acidic residues" evidence="3">
    <location>
        <begin position="111"/>
        <end position="130"/>
    </location>
</feature>
<name>A0A9Q8LEC9_PASFU</name>
<dbReference type="OrthoDB" id="185618at2759"/>
<accession>A0A9Q8LEC9</accession>
<feature type="compositionally biased region" description="Basic and acidic residues" evidence="3">
    <location>
        <begin position="387"/>
        <end position="398"/>
    </location>
</feature>
<keyword evidence="6" id="KW-1185">Reference proteome</keyword>
<dbReference type="OMA" id="LFKGMRC"/>
<dbReference type="PANTHER" id="PTHR23138">
    <property type="entry name" value="RAN BINDING PROTEIN"/>
    <property type="match status" value="1"/>
</dbReference>
<feature type="region of interest" description="Disordered" evidence="3">
    <location>
        <begin position="189"/>
        <end position="244"/>
    </location>
</feature>
<feature type="region of interest" description="Disordered" evidence="3">
    <location>
        <begin position="376"/>
        <end position="409"/>
    </location>
</feature>
<evidence type="ECO:0000256" key="1">
    <source>
        <dbReference type="ARBA" id="ARBA00004123"/>
    </source>
</evidence>
<dbReference type="InterPro" id="IPR011993">
    <property type="entry name" value="PH-like_dom_sf"/>
</dbReference>
<dbReference type="Pfam" id="PF00638">
    <property type="entry name" value="Ran_BP1"/>
    <property type="match status" value="1"/>
</dbReference>
<organism evidence="5 6">
    <name type="scientific">Passalora fulva</name>
    <name type="common">Tomato leaf mold</name>
    <name type="synonym">Cladosporium fulvum</name>
    <dbReference type="NCBI Taxonomy" id="5499"/>
    <lineage>
        <taxon>Eukaryota</taxon>
        <taxon>Fungi</taxon>
        <taxon>Dikarya</taxon>
        <taxon>Ascomycota</taxon>
        <taxon>Pezizomycotina</taxon>
        <taxon>Dothideomycetes</taxon>
        <taxon>Dothideomycetidae</taxon>
        <taxon>Mycosphaerellales</taxon>
        <taxon>Mycosphaerellaceae</taxon>
        <taxon>Fulvia</taxon>
    </lineage>
</organism>
<feature type="compositionally biased region" description="Basic residues" evidence="3">
    <location>
        <begin position="85"/>
        <end position="94"/>
    </location>
</feature>
<dbReference type="KEGG" id="ffu:CLAFUR5_07909"/>
<reference evidence="5" key="1">
    <citation type="submission" date="2021-12" db="EMBL/GenBank/DDBJ databases">
        <authorList>
            <person name="Zaccaron A."/>
            <person name="Stergiopoulos I."/>
        </authorList>
    </citation>
    <scope>NUCLEOTIDE SEQUENCE</scope>
    <source>
        <strain evidence="5">Race5_Kim</strain>
    </source>
</reference>
<feature type="compositionally biased region" description="Polar residues" evidence="3">
    <location>
        <begin position="33"/>
        <end position="44"/>
    </location>
</feature>
<keyword evidence="2" id="KW-0539">Nucleus</keyword>
<protein>
    <submittedName>
        <fullName evidence="5">Nucleoporin NUP56</fullName>
    </submittedName>
</protein>
<reference evidence="5" key="2">
    <citation type="journal article" date="2022" name="Microb. Genom.">
        <title>A chromosome-scale genome assembly of the tomato pathogen Cladosporium fulvum reveals a compartmentalized genome architecture and the presence of a dispensable chromosome.</title>
        <authorList>
            <person name="Zaccaron A.Z."/>
            <person name="Chen L.H."/>
            <person name="Samaras A."/>
            <person name="Stergiopoulos I."/>
        </authorList>
    </citation>
    <scope>NUCLEOTIDE SEQUENCE</scope>
    <source>
        <strain evidence="5">Race5_Kim</strain>
    </source>
</reference>
<dbReference type="PANTHER" id="PTHR23138:SF142">
    <property type="entry name" value="RAN-BINDING PROTEIN 3B-RELATED"/>
    <property type="match status" value="1"/>
</dbReference>
<feature type="region of interest" description="Disordered" evidence="3">
    <location>
        <begin position="1"/>
        <end position="174"/>
    </location>
</feature>
<feature type="compositionally biased region" description="Basic and acidic residues" evidence="3">
    <location>
        <begin position="16"/>
        <end position="32"/>
    </location>
</feature>
<feature type="compositionally biased region" description="Low complexity" evidence="3">
    <location>
        <begin position="51"/>
        <end position="63"/>
    </location>
</feature>
<dbReference type="SMART" id="SM00160">
    <property type="entry name" value="RanBD"/>
    <property type="match status" value="1"/>
</dbReference>
<feature type="region of interest" description="Disordered" evidence="3">
    <location>
        <begin position="277"/>
        <end position="330"/>
    </location>
</feature>
<feature type="domain" description="RanBD1" evidence="4">
    <location>
        <begin position="401"/>
        <end position="542"/>
    </location>
</feature>
<feature type="compositionally biased region" description="Basic and acidic residues" evidence="3">
    <location>
        <begin position="143"/>
        <end position="154"/>
    </location>
</feature>
<dbReference type="InterPro" id="IPR045255">
    <property type="entry name" value="RanBP1-like"/>
</dbReference>
<feature type="compositionally biased region" description="Polar residues" evidence="3">
    <location>
        <begin position="215"/>
        <end position="234"/>
    </location>
</feature>
<dbReference type="PROSITE" id="PS50196">
    <property type="entry name" value="RANBD1"/>
    <property type="match status" value="1"/>
</dbReference>
<proteinExistence type="predicted"/>
<evidence type="ECO:0000256" key="3">
    <source>
        <dbReference type="SAM" id="MobiDB-lite"/>
    </source>
</evidence>
<gene>
    <name evidence="5" type="ORF">CLAFUR5_07909</name>
</gene>
<evidence type="ECO:0000259" key="4">
    <source>
        <dbReference type="PROSITE" id="PS50196"/>
    </source>
</evidence>
<evidence type="ECO:0000313" key="6">
    <source>
        <dbReference type="Proteomes" id="UP000756132"/>
    </source>
</evidence>
<evidence type="ECO:0000313" key="5">
    <source>
        <dbReference type="EMBL" id="UJO15669.1"/>
    </source>
</evidence>
<dbReference type="Gene3D" id="2.30.29.30">
    <property type="entry name" value="Pleckstrin-homology domain (PH domain)/Phosphotyrosine-binding domain (PTB)"/>
    <property type="match status" value="1"/>
</dbReference>
<dbReference type="RefSeq" id="XP_047760035.1">
    <property type="nucleotide sequence ID" value="XM_047907057.1"/>
</dbReference>
<dbReference type="AlphaFoldDB" id="A0A9Q8LEC9"/>
<sequence length="551" mass="57279">MAHEKEQIPLSDTEGGEERTAREHLSKTHITHDQNAPRSESASARTLAPEGNGSNGATTTGAAQSLHRKRSHEEIDADSQERSQPPRHHARKRSRDSTAEEDELNNGQRKTSGERARDGNETIEADHEHAQVNGAAKPPRATTPDRHEQKRAEDAAEAVASPKTKRSRLHSTTAEDKYVAIAQAANAEKIAESAVSDSQGDVKAEGTTKIPPTSGFANASVTSPFGSLSGSKSPIKSPASEAQTSASAFASSGFGALSGSTTSAFGAIGKESGGFGSGGSFATGAKSPLNASDNAKPLSPPSSTFGGSLAQKSAFTSTGDGGSGFGSGTSGFASPGTGGFGGGLGGTGFSTIGGGGLSSFASGKTLAPLGGATTLKPFGAGADPEEDAKAGDDGDKTGAKSPLATEKDEQHEQFYEQVMTTGEEDEVTEFTSRAKLYNFAPNPANNDKKEWRERGMGVLRLNVMKALSDDDQDQKPTARLLMRADGSHRVLLNSPIKKELTFGAPNGGKPTGGYLYFMGTIDGGLELLQLKLKQANALDLFEHIESLQKEM</sequence>
<dbReference type="Proteomes" id="UP000756132">
    <property type="component" value="Chromosome 3"/>
</dbReference>
<dbReference type="GeneID" id="71987787"/>
<dbReference type="SUPFAM" id="SSF50729">
    <property type="entry name" value="PH domain-like"/>
    <property type="match status" value="1"/>
</dbReference>
<dbReference type="InterPro" id="IPR000156">
    <property type="entry name" value="Ran_bind_dom"/>
</dbReference>
<evidence type="ECO:0000256" key="2">
    <source>
        <dbReference type="ARBA" id="ARBA00023242"/>
    </source>
</evidence>
<dbReference type="EMBL" id="CP090165">
    <property type="protein sequence ID" value="UJO15669.1"/>
    <property type="molecule type" value="Genomic_DNA"/>
</dbReference>
<dbReference type="GO" id="GO:0005634">
    <property type="term" value="C:nucleus"/>
    <property type="evidence" value="ECO:0007669"/>
    <property type="project" value="UniProtKB-SubCell"/>
</dbReference>
<feature type="compositionally biased region" description="Gly residues" evidence="3">
    <location>
        <begin position="319"/>
        <end position="329"/>
    </location>
</feature>
<comment type="subcellular location">
    <subcellularLocation>
        <location evidence="1">Nucleus</location>
    </subcellularLocation>
</comment>